<dbReference type="PANTHER" id="PTHR11717">
    <property type="entry name" value="LOW MOLECULAR WEIGHT PROTEIN TYROSINE PHOSPHATASE"/>
    <property type="match status" value="1"/>
</dbReference>
<dbReference type="InterPro" id="IPR017867">
    <property type="entry name" value="Tyr_phospatase_low_mol_wt"/>
</dbReference>
<gene>
    <name evidence="7" type="ORF">G1H11_24470</name>
</gene>
<dbReference type="InterPro" id="IPR036196">
    <property type="entry name" value="Ptyr_pPase_sf"/>
</dbReference>
<dbReference type="AlphaFoldDB" id="A0A6N9YUH1"/>
<keyword evidence="8" id="KW-1185">Reference proteome</keyword>
<evidence type="ECO:0000256" key="4">
    <source>
        <dbReference type="ARBA" id="ARBA00022912"/>
    </source>
</evidence>
<organism evidence="7 8">
    <name type="scientific">Phytoactinopolyspora alkaliphila</name>
    <dbReference type="NCBI Taxonomy" id="1783498"/>
    <lineage>
        <taxon>Bacteria</taxon>
        <taxon>Bacillati</taxon>
        <taxon>Actinomycetota</taxon>
        <taxon>Actinomycetes</taxon>
        <taxon>Jiangellales</taxon>
        <taxon>Jiangellaceae</taxon>
        <taxon>Phytoactinopolyspora</taxon>
    </lineage>
</organism>
<accession>A0A6N9YUH1</accession>
<feature type="domain" description="Phosphotyrosine protein phosphatase I" evidence="6">
    <location>
        <begin position="4"/>
        <end position="159"/>
    </location>
</feature>
<evidence type="ECO:0000256" key="5">
    <source>
        <dbReference type="PIRSR" id="PIRSR617867-1"/>
    </source>
</evidence>
<dbReference type="Gene3D" id="3.40.50.2300">
    <property type="match status" value="1"/>
</dbReference>
<feature type="active site" description="Nucleophile" evidence="5">
    <location>
        <position position="10"/>
    </location>
</feature>
<evidence type="ECO:0000259" key="6">
    <source>
        <dbReference type="SMART" id="SM00226"/>
    </source>
</evidence>
<evidence type="ECO:0000256" key="2">
    <source>
        <dbReference type="ARBA" id="ARBA00013064"/>
    </source>
</evidence>
<dbReference type="Proteomes" id="UP000469185">
    <property type="component" value="Unassembled WGS sequence"/>
</dbReference>
<evidence type="ECO:0000313" key="7">
    <source>
        <dbReference type="EMBL" id="NED98458.1"/>
    </source>
</evidence>
<name>A0A6N9YUH1_9ACTN</name>
<comment type="caution">
    <text evidence="7">The sequence shown here is derived from an EMBL/GenBank/DDBJ whole genome shotgun (WGS) entry which is preliminary data.</text>
</comment>
<dbReference type="GO" id="GO:0004725">
    <property type="term" value="F:protein tyrosine phosphatase activity"/>
    <property type="evidence" value="ECO:0007669"/>
    <property type="project" value="UniProtKB-EC"/>
</dbReference>
<dbReference type="SMART" id="SM00226">
    <property type="entry name" value="LMWPc"/>
    <property type="match status" value="1"/>
</dbReference>
<proteinExistence type="inferred from homology"/>
<dbReference type="InterPro" id="IPR050438">
    <property type="entry name" value="LMW_PTPase"/>
</dbReference>
<keyword evidence="3" id="KW-0378">Hydrolase</keyword>
<dbReference type="InterPro" id="IPR023485">
    <property type="entry name" value="Ptyr_pPase"/>
</dbReference>
<evidence type="ECO:0000256" key="3">
    <source>
        <dbReference type="ARBA" id="ARBA00022801"/>
    </source>
</evidence>
<dbReference type="CDD" id="cd16343">
    <property type="entry name" value="LMWPTP"/>
    <property type="match status" value="1"/>
</dbReference>
<keyword evidence="4" id="KW-0904">Protein phosphatase</keyword>
<protein>
    <recommendedName>
        <fullName evidence="2">protein-tyrosine-phosphatase</fullName>
        <ecNumber evidence="2">3.1.3.48</ecNumber>
    </recommendedName>
</protein>
<dbReference type="EMBL" id="JAAGOB010000021">
    <property type="protein sequence ID" value="NED98458.1"/>
    <property type="molecule type" value="Genomic_DNA"/>
</dbReference>
<dbReference type="EC" id="3.1.3.48" evidence="2"/>
<dbReference type="SUPFAM" id="SSF52788">
    <property type="entry name" value="Phosphotyrosine protein phosphatases I"/>
    <property type="match status" value="1"/>
</dbReference>
<dbReference type="PRINTS" id="PR00719">
    <property type="entry name" value="LMWPTPASE"/>
</dbReference>
<reference evidence="7 8" key="1">
    <citation type="submission" date="2020-02" db="EMBL/GenBank/DDBJ databases">
        <authorList>
            <person name="Li X.-J."/>
            <person name="Feng X.-M."/>
        </authorList>
    </citation>
    <scope>NUCLEOTIDE SEQUENCE [LARGE SCALE GENOMIC DNA]</scope>
    <source>
        <strain evidence="7 8">CGMCC 4.7225</strain>
    </source>
</reference>
<feature type="active site" description="Proton donor" evidence="5">
    <location>
        <position position="133"/>
    </location>
</feature>
<feature type="active site" evidence="5">
    <location>
        <position position="16"/>
    </location>
</feature>
<evidence type="ECO:0000256" key="1">
    <source>
        <dbReference type="ARBA" id="ARBA00011063"/>
    </source>
</evidence>
<dbReference type="PANTHER" id="PTHR11717:SF7">
    <property type="entry name" value="LOW MOLECULAR WEIGHT PHOSPHOTYROSINE PROTEIN PHOSPHATASE"/>
    <property type="match status" value="1"/>
</dbReference>
<evidence type="ECO:0000313" key="8">
    <source>
        <dbReference type="Proteomes" id="UP000469185"/>
    </source>
</evidence>
<dbReference type="RefSeq" id="WP_163821270.1">
    <property type="nucleotide sequence ID" value="NZ_JAAGOB010000021.1"/>
</dbReference>
<dbReference type="Pfam" id="PF01451">
    <property type="entry name" value="LMWPc"/>
    <property type="match status" value="1"/>
</dbReference>
<sequence length="166" mass="18154">MTSFQVCLVCAGNICRSPIAEVVFRRRLADAGLDQLVTVESAGTGGWHEGEPADPRAVRTLSANGYDGSQHCARQFQPAWFERYDLVLALDSANVADLERIAPDAEARRKIRMLGSYVPGRDGAAMERYDVPDPYYGGDDGFDHVLRLVEAAATGFVDDMRSRLGS</sequence>
<comment type="similarity">
    <text evidence="1">Belongs to the low molecular weight phosphotyrosine protein phosphatase family.</text>
</comment>